<dbReference type="Proteomes" id="UP000716291">
    <property type="component" value="Unassembled WGS sequence"/>
</dbReference>
<protein>
    <submittedName>
        <fullName evidence="1">Uncharacterized protein</fullName>
    </submittedName>
</protein>
<comment type="caution">
    <text evidence="1">The sequence shown here is derived from an EMBL/GenBank/DDBJ whole genome shotgun (WGS) entry which is preliminary data.</text>
</comment>
<gene>
    <name evidence="1" type="ORF">G6F64_011806</name>
</gene>
<organism evidence="1 2">
    <name type="scientific">Rhizopus oryzae</name>
    <name type="common">Mucormycosis agent</name>
    <name type="synonym">Rhizopus arrhizus var. delemar</name>
    <dbReference type="NCBI Taxonomy" id="64495"/>
    <lineage>
        <taxon>Eukaryota</taxon>
        <taxon>Fungi</taxon>
        <taxon>Fungi incertae sedis</taxon>
        <taxon>Mucoromycota</taxon>
        <taxon>Mucoromycotina</taxon>
        <taxon>Mucoromycetes</taxon>
        <taxon>Mucorales</taxon>
        <taxon>Mucorineae</taxon>
        <taxon>Rhizopodaceae</taxon>
        <taxon>Rhizopus</taxon>
    </lineage>
</organism>
<name>A0A9P7BM16_RHIOR</name>
<evidence type="ECO:0000313" key="2">
    <source>
        <dbReference type="Proteomes" id="UP000716291"/>
    </source>
</evidence>
<dbReference type="EMBL" id="JAANQT010003094">
    <property type="protein sequence ID" value="KAG1301435.1"/>
    <property type="molecule type" value="Genomic_DNA"/>
</dbReference>
<dbReference type="AlphaFoldDB" id="A0A9P7BM16"/>
<sequence length="340" mass="38448">MGCTYRDSNFSYGHEKCPNHNSEIKRATTGFWGLTTAITITTTSTTIVMESALTTTLKLSGQPQDFRVHPTQEAFRLVGDYFLGEAKSDERRKLAELAVITPAYATIQFMKTNHHFIENSDYRTVYTRHFKSFVKEELMNILPFSLLFHTSIHWMGPAAMFNYTKNMEANNTLPDGIIVKLRLAPAGYALITTSEAVLKAMSVLQFYNDMLEAHRERINKVREMSATILDDPMSYHIHAELYSAIKKRDSDEFKDAYQAAKDLAPFTQAFLDVFARGSALADARAIAKHADENIGVKTLFSQALRKYLTESRRTGTIRSALALTSFHNTMEVVPADLEEE</sequence>
<accession>A0A9P7BM16</accession>
<reference evidence="1" key="1">
    <citation type="journal article" date="2020" name="Microb. Genom.">
        <title>Genetic diversity of clinical and environmental Mucorales isolates obtained from an investigation of mucormycosis cases among solid organ transplant recipients.</title>
        <authorList>
            <person name="Nguyen M.H."/>
            <person name="Kaul D."/>
            <person name="Muto C."/>
            <person name="Cheng S.J."/>
            <person name="Richter R.A."/>
            <person name="Bruno V.M."/>
            <person name="Liu G."/>
            <person name="Beyhan S."/>
            <person name="Sundermann A.J."/>
            <person name="Mounaud S."/>
            <person name="Pasculle A.W."/>
            <person name="Nierman W.C."/>
            <person name="Driscoll E."/>
            <person name="Cumbie R."/>
            <person name="Clancy C.J."/>
            <person name="Dupont C.L."/>
        </authorList>
    </citation>
    <scope>NUCLEOTIDE SEQUENCE</scope>
    <source>
        <strain evidence="1">GL11</strain>
    </source>
</reference>
<proteinExistence type="predicted"/>
<keyword evidence="2" id="KW-1185">Reference proteome</keyword>
<evidence type="ECO:0000313" key="1">
    <source>
        <dbReference type="EMBL" id="KAG1301435.1"/>
    </source>
</evidence>